<protein>
    <recommendedName>
        <fullName evidence="1">Hedgehog/Intein (Hint) domain-containing protein</fullName>
    </recommendedName>
</protein>
<accession>A0A1D9M9M3</accession>
<sequence>MFGLSAAKRARIWEDDAAFDGFIAEQWIGAASGLGQAEGLVAGTRIATAMGWRPVEAMAAGDRVMTFDHGLRPVVSVTRCQLWTGTSPCPRHLMPLAVPTGALGNGSPMLLLPEQNVLVESDLAESVFGDPFALIPAAALEGFRGIDRITPHQRVEVIVLHFEEDEVIYANGTGMIHCGSVHGTTVTNLFDDSALYSALPLDMARAIVKSLGEAEGALV</sequence>
<dbReference type="STRING" id="1850250.LPB142_03745"/>
<feature type="domain" description="Hedgehog/Intein (Hint)" evidence="1">
    <location>
        <begin position="40"/>
        <end position="173"/>
    </location>
</feature>
<evidence type="ECO:0000259" key="1">
    <source>
        <dbReference type="Pfam" id="PF13403"/>
    </source>
</evidence>
<dbReference type="EMBL" id="CP017781">
    <property type="protein sequence ID" value="AOZ68537.1"/>
    <property type="molecule type" value="Genomic_DNA"/>
</dbReference>
<dbReference type="InterPro" id="IPR036844">
    <property type="entry name" value="Hint_dom_sf"/>
</dbReference>
<organism evidence="2 3">
    <name type="scientific">Rhodobacter xanthinilyticus</name>
    <dbReference type="NCBI Taxonomy" id="1850250"/>
    <lineage>
        <taxon>Bacteria</taxon>
        <taxon>Pseudomonadati</taxon>
        <taxon>Pseudomonadota</taxon>
        <taxon>Alphaproteobacteria</taxon>
        <taxon>Rhodobacterales</taxon>
        <taxon>Rhodobacter group</taxon>
        <taxon>Rhodobacter</taxon>
    </lineage>
</organism>
<dbReference type="RefSeq" id="WP_071165555.1">
    <property type="nucleotide sequence ID" value="NZ_CP017781.1"/>
</dbReference>
<proteinExistence type="predicted"/>
<reference evidence="2 3" key="1">
    <citation type="submission" date="2016-10" db="EMBL/GenBank/DDBJ databases">
        <title>Rhodobacter sp. LPB0142, isolated from sea water.</title>
        <authorList>
            <person name="Kim E."/>
            <person name="Yi H."/>
        </authorList>
    </citation>
    <scope>NUCLEOTIDE SEQUENCE [LARGE SCALE GENOMIC DNA]</scope>
    <source>
        <strain evidence="2 3">LPB0142</strain>
    </source>
</reference>
<keyword evidence="3" id="KW-1185">Reference proteome</keyword>
<evidence type="ECO:0000313" key="3">
    <source>
        <dbReference type="Proteomes" id="UP000176562"/>
    </source>
</evidence>
<dbReference type="SUPFAM" id="SSF51294">
    <property type="entry name" value="Hedgehog/intein (Hint) domain"/>
    <property type="match status" value="1"/>
</dbReference>
<dbReference type="Pfam" id="PF13403">
    <property type="entry name" value="Hint_2"/>
    <property type="match status" value="1"/>
</dbReference>
<dbReference type="Proteomes" id="UP000176562">
    <property type="component" value="Chromosome"/>
</dbReference>
<name>A0A1D9M9M3_9RHOB</name>
<dbReference type="AlphaFoldDB" id="A0A1D9M9M3"/>
<gene>
    <name evidence="2" type="ORF">LPB142_03745</name>
</gene>
<dbReference type="InterPro" id="IPR028992">
    <property type="entry name" value="Hedgehog/Intein_dom"/>
</dbReference>
<evidence type="ECO:0000313" key="2">
    <source>
        <dbReference type="EMBL" id="AOZ68537.1"/>
    </source>
</evidence>
<dbReference type="KEGG" id="rhp:LPB142_03745"/>